<evidence type="ECO:0000313" key="2">
    <source>
        <dbReference type="EMBL" id="SOC58353.1"/>
    </source>
</evidence>
<proteinExistence type="predicted"/>
<dbReference type="RefSeq" id="WP_141401553.1">
    <property type="nucleotide sequence ID" value="NZ_OBQK01000031.1"/>
</dbReference>
<keyword evidence="3" id="KW-1185">Reference proteome</keyword>
<dbReference type="Proteomes" id="UP000219688">
    <property type="component" value="Unassembled WGS sequence"/>
</dbReference>
<protein>
    <submittedName>
        <fullName evidence="2">Sulfate permease, SulP family</fullName>
    </submittedName>
</protein>
<dbReference type="EMBL" id="OBQK01000031">
    <property type="protein sequence ID" value="SOC58353.1"/>
    <property type="molecule type" value="Genomic_DNA"/>
</dbReference>
<dbReference type="PROSITE" id="PS50801">
    <property type="entry name" value="STAS"/>
    <property type="match status" value="1"/>
</dbReference>
<feature type="non-terminal residue" evidence="2">
    <location>
        <position position="1"/>
    </location>
</feature>
<evidence type="ECO:0000313" key="3">
    <source>
        <dbReference type="Proteomes" id="UP000219688"/>
    </source>
</evidence>
<gene>
    <name evidence="2" type="ORF">SAMN05421879_1311</name>
</gene>
<evidence type="ECO:0000259" key="1">
    <source>
        <dbReference type="PROSITE" id="PS50801"/>
    </source>
</evidence>
<dbReference type="Pfam" id="PF01740">
    <property type="entry name" value="STAS"/>
    <property type="match status" value="1"/>
</dbReference>
<dbReference type="Gene3D" id="3.30.750.24">
    <property type="entry name" value="STAS domain"/>
    <property type="match status" value="1"/>
</dbReference>
<dbReference type="InterPro" id="IPR036513">
    <property type="entry name" value="STAS_dom_sf"/>
</dbReference>
<dbReference type="InterPro" id="IPR002645">
    <property type="entry name" value="STAS_dom"/>
</dbReference>
<sequence>EANTEVDLTAVDALDSLRLTLDDLGVELALARVKQDLRVPLAATGFLDRVGEDRIFPTLPTAVAGYAAWYESTHGFPPPGLAIPPPPWPPGLAIPPPPWPPVL</sequence>
<dbReference type="SUPFAM" id="SSF52091">
    <property type="entry name" value="SpoIIaa-like"/>
    <property type="match status" value="1"/>
</dbReference>
<reference evidence="3" key="1">
    <citation type="submission" date="2017-08" db="EMBL/GenBank/DDBJ databases">
        <authorList>
            <person name="Varghese N."/>
            <person name="Submissions S."/>
        </authorList>
    </citation>
    <scope>NUCLEOTIDE SEQUENCE [LARGE SCALE GENOMIC DNA]</scope>
    <source>
        <strain evidence="3">USBA17B2</strain>
    </source>
</reference>
<feature type="domain" description="STAS" evidence="1">
    <location>
        <begin position="1"/>
        <end position="66"/>
    </location>
</feature>
<organism evidence="2 3">
    <name type="scientific">Ornithinimicrobium cerasi</name>
    <dbReference type="NCBI Taxonomy" id="2248773"/>
    <lineage>
        <taxon>Bacteria</taxon>
        <taxon>Bacillati</taxon>
        <taxon>Actinomycetota</taxon>
        <taxon>Actinomycetes</taxon>
        <taxon>Micrococcales</taxon>
        <taxon>Ornithinimicrobiaceae</taxon>
        <taxon>Ornithinimicrobium</taxon>
    </lineage>
</organism>
<dbReference type="AlphaFoldDB" id="A0A285VWL8"/>
<name>A0A285VWL8_9MICO</name>
<accession>A0A285VWL8</accession>